<protein>
    <submittedName>
        <fullName evidence="1">Uncharacterized protein</fullName>
    </submittedName>
</protein>
<comment type="caution">
    <text evidence="1">The sequence shown here is derived from an EMBL/GenBank/DDBJ whole genome shotgun (WGS) entry which is preliminary data.</text>
</comment>
<gene>
    <name evidence="1" type="ORF">EVAR_57181_1</name>
</gene>
<dbReference type="AlphaFoldDB" id="A0A4C1YYY7"/>
<dbReference type="Proteomes" id="UP000299102">
    <property type="component" value="Unassembled WGS sequence"/>
</dbReference>
<reference evidence="1 2" key="1">
    <citation type="journal article" date="2019" name="Commun. Biol.">
        <title>The bagworm genome reveals a unique fibroin gene that provides high tensile strength.</title>
        <authorList>
            <person name="Kono N."/>
            <person name="Nakamura H."/>
            <person name="Ohtoshi R."/>
            <person name="Tomita M."/>
            <person name="Numata K."/>
            <person name="Arakawa K."/>
        </authorList>
    </citation>
    <scope>NUCLEOTIDE SEQUENCE [LARGE SCALE GENOMIC DNA]</scope>
</reference>
<dbReference type="EMBL" id="BGZK01001516">
    <property type="protein sequence ID" value="GBP81536.1"/>
    <property type="molecule type" value="Genomic_DNA"/>
</dbReference>
<evidence type="ECO:0000313" key="2">
    <source>
        <dbReference type="Proteomes" id="UP000299102"/>
    </source>
</evidence>
<organism evidence="1 2">
    <name type="scientific">Eumeta variegata</name>
    <name type="common">Bagworm moth</name>
    <name type="synonym">Eumeta japonica</name>
    <dbReference type="NCBI Taxonomy" id="151549"/>
    <lineage>
        <taxon>Eukaryota</taxon>
        <taxon>Metazoa</taxon>
        <taxon>Ecdysozoa</taxon>
        <taxon>Arthropoda</taxon>
        <taxon>Hexapoda</taxon>
        <taxon>Insecta</taxon>
        <taxon>Pterygota</taxon>
        <taxon>Neoptera</taxon>
        <taxon>Endopterygota</taxon>
        <taxon>Lepidoptera</taxon>
        <taxon>Glossata</taxon>
        <taxon>Ditrysia</taxon>
        <taxon>Tineoidea</taxon>
        <taxon>Psychidae</taxon>
        <taxon>Oiketicinae</taxon>
        <taxon>Eumeta</taxon>
    </lineage>
</organism>
<keyword evidence="2" id="KW-1185">Reference proteome</keyword>
<evidence type="ECO:0000313" key="1">
    <source>
        <dbReference type="EMBL" id="GBP81536.1"/>
    </source>
</evidence>
<proteinExistence type="predicted"/>
<accession>A0A4C1YYY7</accession>
<sequence>MYIWAADVALTIRSHSRRRKTLEDDEKLTMTHFKINEGYARSSVDEARAAPERCWSNHCGPLAANIYWQFLKPSKSPPIASRIVYLSHIRLEHRSEPLQLTFRSSLLGLTHSTTVNEYTFSGLQKMNLAIEVASPGYDFLLVLTA</sequence>
<name>A0A4C1YYY7_EUMVA</name>